<geneLocation type="plasmid" evidence="2">
    <name>p2-D-6</name>
</geneLocation>
<dbReference type="AlphaFoldDB" id="A0AAU7V3Y6"/>
<gene>
    <name evidence="2" type="ORF">RBB84_25010</name>
</gene>
<proteinExistence type="predicted"/>
<keyword evidence="2" id="KW-0614">Plasmid</keyword>
<accession>A0AAU7V3Y6</accession>
<dbReference type="EMBL" id="CP132972">
    <property type="protein sequence ID" value="XBW07017.1"/>
    <property type="molecule type" value="Genomic_DNA"/>
</dbReference>
<name>A0AAU7V3Y6_9NOCA</name>
<evidence type="ECO:0008006" key="3">
    <source>
        <dbReference type="Google" id="ProtNLM"/>
    </source>
</evidence>
<dbReference type="Gene3D" id="3.40.50.300">
    <property type="entry name" value="P-loop containing nucleotide triphosphate hydrolases"/>
    <property type="match status" value="2"/>
</dbReference>
<reference evidence="2" key="1">
    <citation type="submission" date="2023-08" db="EMBL/GenBank/DDBJ databases">
        <title>The novel hydrolase IpcH responsible for the initial isoprocarb degradation step in Rhodococcus sp. D-6.</title>
        <authorList>
            <person name="Zhu Q."/>
        </authorList>
    </citation>
    <scope>NUCLEOTIDE SEQUENCE</scope>
    <source>
        <strain evidence="2">D-6</strain>
        <plasmid evidence="2">p2-D-6</plasmid>
    </source>
</reference>
<feature type="region of interest" description="Disordered" evidence="1">
    <location>
        <begin position="1"/>
        <end position="50"/>
    </location>
</feature>
<organism evidence="2">
    <name type="scientific">Rhodococcus sp. D-6</name>
    <dbReference type="NCBI Taxonomy" id="1387842"/>
    <lineage>
        <taxon>Bacteria</taxon>
        <taxon>Bacillati</taxon>
        <taxon>Actinomycetota</taxon>
        <taxon>Actinomycetes</taxon>
        <taxon>Mycobacteriales</taxon>
        <taxon>Nocardiaceae</taxon>
        <taxon>Rhodococcus</taxon>
    </lineage>
</organism>
<dbReference type="RefSeq" id="WP_350247799.1">
    <property type="nucleotide sequence ID" value="NZ_CP132972.1"/>
</dbReference>
<dbReference type="InterPro" id="IPR027417">
    <property type="entry name" value="P-loop_NTPase"/>
</dbReference>
<sequence>MAATKTRSRGGAKNARPASRTIDDLLADFGTTMPRKEAPAPTPPAEKLFPHTVKSSGVRRMGHGWSPTMPPLAGYQMTSEETPVLWPLISGDGLPPWGAEMGYDVLSGGKFYCDPMGWVLDDSIPVTNPNIFIFGKPGRGKSATVKAFMIRMIKFGYRSLVLGDVKDEYEDLANFLGVTPFRIGPGLPGRINPLDLGPLGADWEKQTAEEQEKRATVIFNRWLMLIRGLVASQGVVFSPTEERVINKVLRHLTGWSAGASRLKPVTIPLVWAALDSPTKDLVTDCRYESEQAFFNGTRPLRDALGALCEGSLQGMFDTESTFEPDWRKPIQTLSLRSLHETGNKVAVGIALMCLNSWGQGMREAASAGDRRIVLRDEAWLQTRLSLEAVEALDANLRLSRTEGDIQLVTYHKPSDPLSAGDQGSQAAQIAKDLLNLSDVRILMGQDESVADELGRLMGLSEMQQGVITNWAMQEKGRALWMVGDQRYKVQTLLTPLEKRLTYTNEAIDPGV</sequence>
<feature type="compositionally biased region" description="Basic residues" evidence="1">
    <location>
        <begin position="1"/>
        <end position="10"/>
    </location>
</feature>
<dbReference type="KEGG" id="rhox:RBB84_25010"/>
<dbReference type="SUPFAM" id="SSF52540">
    <property type="entry name" value="P-loop containing nucleoside triphosphate hydrolases"/>
    <property type="match status" value="1"/>
</dbReference>
<protein>
    <recommendedName>
        <fullName evidence="3">ATP-binding protein</fullName>
    </recommendedName>
</protein>
<evidence type="ECO:0000313" key="2">
    <source>
        <dbReference type="EMBL" id="XBW07017.1"/>
    </source>
</evidence>
<evidence type="ECO:0000256" key="1">
    <source>
        <dbReference type="SAM" id="MobiDB-lite"/>
    </source>
</evidence>